<dbReference type="SUPFAM" id="SSF89550">
    <property type="entry name" value="PHP domain-like"/>
    <property type="match status" value="1"/>
</dbReference>
<dbReference type="EC" id="2.7.7.7" evidence="1"/>
<dbReference type="InterPro" id="IPR011708">
    <property type="entry name" value="DNA_pol3_alpha_NTPase_dom"/>
</dbReference>
<evidence type="ECO:0000256" key="5">
    <source>
        <dbReference type="ARBA" id="ARBA00022932"/>
    </source>
</evidence>
<dbReference type="SMART" id="SM00481">
    <property type="entry name" value="POLIIIAc"/>
    <property type="match status" value="1"/>
</dbReference>
<dbReference type="Pfam" id="PF02811">
    <property type="entry name" value="PHP"/>
    <property type="match status" value="1"/>
</dbReference>
<evidence type="ECO:0000256" key="3">
    <source>
        <dbReference type="ARBA" id="ARBA00022695"/>
    </source>
</evidence>
<protein>
    <recommendedName>
        <fullName evidence="1">DNA-directed DNA polymerase</fullName>
        <ecNumber evidence="1">2.7.7.7</ecNumber>
    </recommendedName>
</protein>
<keyword evidence="4" id="KW-0235">DNA replication</keyword>
<dbReference type="GO" id="GO:0003887">
    <property type="term" value="F:DNA-directed DNA polymerase activity"/>
    <property type="evidence" value="ECO:0007669"/>
    <property type="project" value="UniProtKB-KW"/>
</dbReference>
<sequence>MNKFINLYNTTEYTFLDSLIRVKTLVEQSKNAGLKAVVLSDHNNMFGLGLFLDICKKNNIKPVVGLDLDVDKYRFILLARNYQGFQKLNDLVLQKSKNHTISMFDIDNSDLIIIDHPLYGYYAQNLQIYKFKNAQYYVNSLDINIKNAIYIKQNQLFNKNDVDTLNLLQELGNNLVTKPDLDYFETPHLSEQILQRINNIIDDCNFELPKKQLNLAKFDNNNSFDNEKKLIELLNAGIERVRSELPKNINDWKPRLSYEFEIIKSLGFIDYFLIIQDLVNWAKSQGISIGPGRGSAAGSLISYLLNITSINPLKYDLLFERFLNPQRVSWPDIDIDIQDDRRMEVFEYLKNKYGFDRVSFISTFQTLGAKMAIRDVGRMLKIPLNDINIISKTLSANETLTEAIVKNVAFRNQIEQYPLLLKHAMKIEGLPRQQSYHPAGLIIAQENLTNYAPVSLSNDGIYQQVQLPMDYVEDFGLLKIDLLGLKTLTEIQNMEQLIDKNHWFENLLKKPEHKEIINDQNVFKNLNDGLTEGLFQLESPGMKKTISKVKLNLFEDLYAIISLFRPGPMAYITTYANNKQNPSLIQSIHPVYDQILSSTYGIMVYQEQIMLIAQKVANMSFVEADFLRRAISKKDEQKIKQYKQKFIDGALQNGLNQSQVYKIYSNIERFAEYGFNKSHAVSYAFLTMKMAFYKTYYPLIFYSALISNSRGSQTKINQYALEIRKQNKIVNSPCILNSSVNTVIKNEQIWLPFDIIKGFGGESVNKIINNINELGPFSKNLNETILRLRFGGLTENAIDILVRANVFREYGHMNFVLKQSRIMLDSFKSASKITDWNTLKAKFEKMGNFDYLVENIERDIAFEVKNEEELLGMSYNAFDTSRFEKEGDVKLNSIPLNYSEWVIVKVEQIKKINLKPYFIVELSDSTLKQSFFINIAKWDEWSNVKKNDLLNVKISNNNSKLKIITFKGI</sequence>
<dbReference type="InterPro" id="IPR016195">
    <property type="entry name" value="Pol/histidinol_Pase-like"/>
</dbReference>
<dbReference type="InterPro" id="IPR004013">
    <property type="entry name" value="PHP_dom"/>
</dbReference>
<dbReference type="KEGG" id="mphi:EG856_00150"/>
<feature type="domain" description="Polymerase/histidinol phosphatase N-terminal" evidence="7">
    <location>
        <begin position="5"/>
        <end position="72"/>
    </location>
</feature>
<gene>
    <name evidence="8" type="primary">dnaE</name>
    <name evidence="8" type="ORF">EG856_00150</name>
</gene>
<evidence type="ECO:0000313" key="9">
    <source>
        <dbReference type="Proteomes" id="UP000289326"/>
    </source>
</evidence>
<evidence type="ECO:0000259" key="7">
    <source>
        <dbReference type="SMART" id="SM00481"/>
    </source>
</evidence>
<dbReference type="OrthoDB" id="9803237at2"/>
<dbReference type="Pfam" id="PF17657">
    <property type="entry name" value="DNA_pol3_finger"/>
    <property type="match status" value="1"/>
</dbReference>
<dbReference type="Pfam" id="PF07733">
    <property type="entry name" value="DNA_pol3_alpha"/>
    <property type="match status" value="1"/>
</dbReference>
<evidence type="ECO:0000256" key="4">
    <source>
        <dbReference type="ARBA" id="ARBA00022705"/>
    </source>
</evidence>
<dbReference type="Gene3D" id="1.10.150.870">
    <property type="match status" value="1"/>
</dbReference>
<proteinExistence type="predicted"/>
<comment type="catalytic activity">
    <reaction evidence="6">
        <text>DNA(n) + a 2'-deoxyribonucleoside 5'-triphosphate = DNA(n+1) + diphosphate</text>
        <dbReference type="Rhea" id="RHEA:22508"/>
        <dbReference type="Rhea" id="RHEA-COMP:17339"/>
        <dbReference type="Rhea" id="RHEA-COMP:17340"/>
        <dbReference type="ChEBI" id="CHEBI:33019"/>
        <dbReference type="ChEBI" id="CHEBI:61560"/>
        <dbReference type="ChEBI" id="CHEBI:173112"/>
        <dbReference type="EC" id="2.7.7.7"/>
    </reaction>
</comment>
<dbReference type="AlphaFoldDB" id="A0A4V0ZAD8"/>
<evidence type="ECO:0000256" key="6">
    <source>
        <dbReference type="ARBA" id="ARBA00049244"/>
    </source>
</evidence>
<dbReference type="Proteomes" id="UP000289326">
    <property type="component" value="Chromosome"/>
</dbReference>
<keyword evidence="2 8" id="KW-0808">Transferase</keyword>
<dbReference type="RefSeq" id="WP_130429130.1">
    <property type="nucleotide sequence ID" value="NZ_CP034841.1"/>
</dbReference>
<name>A0A4V0ZAD8_9BACT</name>
<dbReference type="Pfam" id="PF14579">
    <property type="entry name" value="HHH_6"/>
    <property type="match status" value="1"/>
</dbReference>
<evidence type="ECO:0000313" key="8">
    <source>
        <dbReference type="EMBL" id="QBF34352.1"/>
    </source>
</evidence>
<dbReference type="InterPro" id="IPR029460">
    <property type="entry name" value="DNAPol_HHH"/>
</dbReference>
<dbReference type="NCBIfam" id="NF005516">
    <property type="entry name" value="PRK07135.1"/>
    <property type="match status" value="1"/>
</dbReference>
<reference evidence="8 9" key="1">
    <citation type="submission" date="2019-01" db="EMBL/GenBank/DDBJ databases">
        <title>Complete sequence and annotation of the Mycoplasma phocirhinis strain 852T genome.</title>
        <authorList>
            <person name="Frasca S.Jr."/>
            <person name="Kutish G.F."/>
            <person name="Castellanos Gell J."/>
            <person name="Michaels D.L."/>
            <person name="Brown D.R."/>
        </authorList>
    </citation>
    <scope>NUCLEOTIDE SEQUENCE [LARGE SCALE GENOMIC DNA]</scope>
    <source>
        <strain evidence="8 9">852</strain>
    </source>
</reference>
<dbReference type="GO" id="GO:0008408">
    <property type="term" value="F:3'-5' exonuclease activity"/>
    <property type="evidence" value="ECO:0007669"/>
    <property type="project" value="InterPro"/>
</dbReference>
<dbReference type="InterPro" id="IPR003141">
    <property type="entry name" value="Pol/His_phosphatase_N"/>
</dbReference>
<dbReference type="NCBIfam" id="TIGR00594">
    <property type="entry name" value="polc"/>
    <property type="match status" value="1"/>
</dbReference>
<organism evidence="8 9">
    <name type="scientific">Mycoplasmopsis phocirhinis</name>
    <dbReference type="NCBI Taxonomy" id="142650"/>
    <lineage>
        <taxon>Bacteria</taxon>
        <taxon>Bacillati</taxon>
        <taxon>Mycoplasmatota</taxon>
        <taxon>Mycoplasmoidales</taxon>
        <taxon>Metamycoplasmataceae</taxon>
        <taxon>Mycoplasmopsis</taxon>
    </lineage>
</organism>
<dbReference type="GO" id="GO:0006260">
    <property type="term" value="P:DNA replication"/>
    <property type="evidence" value="ECO:0007669"/>
    <property type="project" value="UniProtKB-KW"/>
</dbReference>
<dbReference type="Gene3D" id="3.20.20.140">
    <property type="entry name" value="Metal-dependent hydrolases"/>
    <property type="match status" value="1"/>
</dbReference>
<dbReference type="Gene3D" id="1.10.10.1600">
    <property type="entry name" value="Bacterial DNA polymerase III alpha subunit, thumb domain"/>
    <property type="match status" value="1"/>
</dbReference>
<evidence type="ECO:0000256" key="2">
    <source>
        <dbReference type="ARBA" id="ARBA00022679"/>
    </source>
</evidence>
<dbReference type="InterPro" id="IPR040982">
    <property type="entry name" value="DNA_pol3_finger"/>
</dbReference>
<dbReference type="InterPro" id="IPR041931">
    <property type="entry name" value="DNA_pol3_alpha_thumb_dom"/>
</dbReference>
<keyword evidence="9" id="KW-1185">Reference proteome</keyword>
<accession>A0A4V0ZAD8</accession>
<keyword evidence="3 8" id="KW-0548">Nucleotidyltransferase</keyword>
<keyword evidence="5" id="KW-0239">DNA-directed DNA polymerase</keyword>
<dbReference type="PANTHER" id="PTHR32294">
    <property type="entry name" value="DNA POLYMERASE III SUBUNIT ALPHA"/>
    <property type="match status" value="1"/>
</dbReference>
<dbReference type="CDD" id="cd07431">
    <property type="entry name" value="PHP_PolIIIA"/>
    <property type="match status" value="1"/>
</dbReference>
<dbReference type="PANTHER" id="PTHR32294:SF0">
    <property type="entry name" value="DNA POLYMERASE III SUBUNIT ALPHA"/>
    <property type="match status" value="1"/>
</dbReference>
<evidence type="ECO:0000256" key="1">
    <source>
        <dbReference type="ARBA" id="ARBA00012417"/>
    </source>
</evidence>
<dbReference type="InterPro" id="IPR004805">
    <property type="entry name" value="DnaE2/DnaE/PolC"/>
</dbReference>
<dbReference type="EMBL" id="CP034841">
    <property type="protein sequence ID" value="QBF34352.1"/>
    <property type="molecule type" value="Genomic_DNA"/>
</dbReference>